<feature type="transmembrane region" description="Helical" evidence="8">
    <location>
        <begin position="40"/>
        <end position="58"/>
    </location>
</feature>
<evidence type="ECO:0000256" key="7">
    <source>
        <dbReference type="ARBA" id="ARBA00023294"/>
    </source>
</evidence>
<keyword evidence="10" id="KW-1185">Reference proteome</keyword>
<evidence type="ECO:0000256" key="2">
    <source>
        <dbReference type="ARBA" id="ARBA00009177"/>
    </source>
</evidence>
<dbReference type="GO" id="GO:0005886">
    <property type="term" value="C:plasma membrane"/>
    <property type="evidence" value="ECO:0007669"/>
    <property type="project" value="TreeGrafter"/>
</dbReference>
<keyword evidence="7 8" id="KW-0927">Auxin signaling pathway</keyword>
<dbReference type="GO" id="GO:0009926">
    <property type="term" value="P:auxin polar transport"/>
    <property type="evidence" value="ECO:0007669"/>
    <property type="project" value="TreeGrafter"/>
</dbReference>
<dbReference type="InterPro" id="IPR004776">
    <property type="entry name" value="Mem_transp_PIN-like"/>
</dbReference>
<proteinExistence type="inferred from homology"/>
<dbReference type="NCBIfam" id="TIGR00946">
    <property type="entry name" value="2a69"/>
    <property type="match status" value="1"/>
</dbReference>
<organism evidence="9 10">
    <name type="scientific">Zingiber officinale</name>
    <name type="common">Ginger</name>
    <name type="synonym">Amomum zingiber</name>
    <dbReference type="NCBI Taxonomy" id="94328"/>
    <lineage>
        <taxon>Eukaryota</taxon>
        <taxon>Viridiplantae</taxon>
        <taxon>Streptophyta</taxon>
        <taxon>Embryophyta</taxon>
        <taxon>Tracheophyta</taxon>
        <taxon>Spermatophyta</taxon>
        <taxon>Magnoliopsida</taxon>
        <taxon>Liliopsida</taxon>
        <taxon>Zingiberales</taxon>
        <taxon>Zingiberaceae</taxon>
        <taxon>Zingiber</taxon>
    </lineage>
</organism>
<evidence type="ECO:0000256" key="1">
    <source>
        <dbReference type="ARBA" id="ARBA00004141"/>
    </source>
</evidence>
<evidence type="ECO:0000256" key="5">
    <source>
        <dbReference type="ARBA" id="ARBA00022989"/>
    </source>
</evidence>
<comment type="caution">
    <text evidence="9">The sequence shown here is derived from an EMBL/GenBank/DDBJ whole genome shotgun (WGS) entry which is preliminary data.</text>
</comment>
<keyword evidence="4 8" id="KW-0812">Transmembrane</keyword>
<dbReference type="EMBL" id="JACMSC010000003">
    <property type="protein sequence ID" value="KAG6527198.1"/>
    <property type="molecule type" value="Genomic_DNA"/>
</dbReference>
<evidence type="ECO:0000256" key="6">
    <source>
        <dbReference type="ARBA" id="ARBA00023136"/>
    </source>
</evidence>
<keyword evidence="3 8" id="KW-0813">Transport</keyword>
<dbReference type="PANTHER" id="PTHR31752">
    <property type="entry name" value="AUXIN EFFLUX CARRIER COMPONENT 1B-RELATED"/>
    <property type="match status" value="1"/>
</dbReference>
<feature type="transmembrane region" description="Helical" evidence="8">
    <location>
        <begin position="266"/>
        <end position="288"/>
    </location>
</feature>
<reference evidence="9 10" key="1">
    <citation type="submission" date="2020-08" db="EMBL/GenBank/DDBJ databases">
        <title>Plant Genome Project.</title>
        <authorList>
            <person name="Zhang R.-G."/>
        </authorList>
    </citation>
    <scope>NUCLEOTIDE SEQUENCE [LARGE SCALE GENOMIC DNA]</scope>
    <source>
        <tissue evidence="9">Rhizome</tissue>
    </source>
</reference>
<accession>A0A8J5HMU9</accession>
<evidence type="ECO:0000256" key="3">
    <source>
        <dbReference type="ARBA" id="ARBA00022448"/>
    </source>
</evidence>
<dbReference type="InterPro" id="IPR014024">
    <property type="entry name" value="Auxin_eff_plant"/>
</dbReference>
<feature type="transmembrane region" description="Helical" evidence="8">
    <location>
        <begin position="234"/>
        <end position="254"/>
    </location>
</feature>
<protein>
    <recommendedName>
        <fullName evidence="8">Auxin efflux carrier component</fullName>
    </recommendedName>
</protein>
<dbReference type="AlphaFoldDB" id="A0A8J5HMU9"/>
<dbReference type="Proteomes" id="UP000734854">
    <property type="component" value="Unassembled WGS sequence"/>
</dbReference>
<feature type="transmembrane region" description="Helical" evidence="8">
    <location>
        <begin position="132"/>
        <end position="152"/>
    </location>
</feature>
<dbReference type="PANTHER" id="PTHR31752:SF45">
    <property type="entry name" value="AUXIN EFFLUX CARRIER COMPONENT 9-RELATED"/>
    <property type="match status" value="1"/>
</dbReference>
<dbReference type="GO" id="GO:0010329">
    <property type="term" value="F:auxin efflux transmembrane transporter activity"/>
    <property type="evidence" value="ECO:0007669"/>
    <property type="project" value="TreeGrafter"/>
</dbReference>
<comment type="similarity">
    <text evidence="2 8">Belongs to the auxin efflux carrier (TC 2.A.69.1) family.</text>
</comment>
<evidence type="ECO:0000313" key="9">
    <source>
        <dbReference type="EMBL" id="KAG6527198.1"/>
    </source>
</evidence>
<keyword evidence="5 8" id="KW-1133">Transmembrane helix</keyword>
<dbReference type="Pfam" id="PF03547">
    <property type="entry name" value="Mem_trans"/>
    <property type="match status" value="1"/>
</dbReference>
<dbReference type="InterPro" id="IPR051107">
    <property type="entry name" value="Auxin_Efflux_Carrier"/>
</dbReference>
<feature type="transmembrane region" description="Helical" evidence="8">
    <location>
        <begin position="6"/>
        <end position="28"/>
    </location>
</feature>
<feature type="transmembrane region" description="Helical" evidence="8">
    <location>
        <begin position="206"/>
        <end position="222"/>
    </location>
</feature>
<keyword evidence="6 8" id="KW-0472">Membrane</keyword>
<dbReference type="GO" id="GO:0005783">
    <property type="term" value="C:endoplasmic reticulum"/>
    <property type="evidence" value="ECO:0007669"/>
    <property type="project" value="TreeGrafter"/>
</dbReference>
<evidence type="ECO:0000313" key="10">
    <source>
        <dbReference type="Proteomes" id="UP000734854"/>
    </source>
</evidence>
<comment type="caution">
    <text evidence="8">Lacks conserved residue(s) required for the propagation of feature annotation.</text>
</comment>
<feature type="transmembrane region" description="Helical" evidence="8">
    <location>
        <begin position="294"/>
        <end position="315"/>
    </location>
</feature>
<name>A0A8J5HMU9_ZINOF</name>
<comment type="function">
    <text evidence="8">May act as a component of the auxin efflux carrier.</text>
</comment>
<comment type="subcellular location">
    <subcellularLocation>
        <location evidence="1 8">Membrane</location>
        <topology evidence="1 8">Multi-pass membrane protein</topology>
    </subcellularLocation>
</comment>
<sequence>MISWSNLYRVAEAMAPLYAAMALGYASVKAKAFTAEQCAGINHFVAVFACPLLIFRMLASNDPYAMNLRFLAADTLQKLLALAGIAAWARLARRGNSLPWAVTLFSLLTLPNTVIMGVPVLRGMYGAMSETLMVQIVVLQFALWYIVVVFLLEYNKATNAAAADVEAQNSAAANADASSSETAREPPPASRILATAVKKILKLPNTYGSVLGFIWSLIAFRFDIRLPAIIDNSLSILSVSAVGLAMFSVGTFMARRKRFISCGYKLALGAMVARFVLGPAAMVAASLAVGLRGVLLRVGIVQAALPLAVLSFVYAEEYNVHPDIMSTGLAFIL</sequence>
<feature type="transmembrane region" description="Helical" evidence="8">
    <location>
        <begin position="98"/>
        <end position="120"/>
    </location>
</feature>
<dbReference type="GO" id="GO:0009734">
    <property type="term" value="P:auxin-activated signaling pathway"/>
    <property type="evidence" value="ECO:0007669"/>
    <property type="project" value="UniProtKB-UniRule"/>
</dbReference>
<evidence type="ECO:0000256" key="4">
    <source>
        <dbReference type="ARBA" id="ARBA00022692"/>
    </source>
</evidence>
<feature type="transmembrane region" description="Helical" evidence="8">
    <location>
        <begin position="70"/>
        <end position="91"/>
    </location>
</feature>
<gene>
    <name evidence="9" type="ORF">ZIOFF_009293</name>
</gene>
<evidence type="ECO:0000256" key="8">
    <source>
        <dbReference type="RuleBase" id="RU362108"/>
    </source>
</evidence>